<dbReference type="Gene3D" id="3.30.559.30">
    <property type="entry name" value="Nonribosomal peptide synthetase, condensation domain"/>
    <property type="match status" value="3"/>
</dbReference>
<evidence type="ECO:0000256" key="2">
    <source>
        <dbReference type="ARBA" id="ARBA00022450"/>
    </source>
</evidence>
<evidence type="ECO:0000256" key="1">
    <source>
        <dbReference type="ARBA" id="ARBA00001957"/>
    </source>
</evidence>
<keyword evidence="6" id="KW-1185">Reference proteome</keyword>
<dbReference type="PANTHER" id="PTHR45527">
    <property type="entry name" value="NONRIBOSOMAL PEPTIDE SYNTHETASE"/>
    <property type="match status" value="1"/>
</dbReference>
<dbReference type="Pfam" id="PF00550">
    <property type="entry name" value="PP-binding"/>
    <property type="match status" value="2"/>
</dbReference>
<evidence type="ECO:0000313" key="6">
    <source>
        <dbReference type="Proteomes" id="UP001597365"/>
    </source>
</evidence>
<dbReference type="SUPFAM" id="SSF47336">
    <property type="entry name" value="ACP-like"/>
    <property type="match status" value="2"/>
</dbReference>
<dbReference type="Gene3D" id="3.30.559.10">
    <property type="entry name" value="Chloramphenicol acetyltransferase-like domain"/>
    <property type="match status" value="3"/>
</dbReference>
<dbReference type="SUPFAM" id="SSF52777">
    <property type="entry name" value="CoA-dependent acyltransferases"/>
    <property type="match status" value="6"/>
</dbReference>
<dbReference type="RefSeq" id="WP_380904274.1">
    <property type="nucleotide sequence ID" value="NZ_JBHUFU010000021.1"/>
</dbReference>
<keyword evidence="2" id="KW-0596">Phosphopantetheine</keyword>
<dbReference type="InterPro" id="IPR041464">
    <property type="entry name" value="TubC_N"/>
</dbReference>
<dbReference type="PROSITE" id="PS00455">
    <property type="entry name" value="AMP_BINDING"/>
    <property type="match status" value="1"/>
</dbReference>
<dbReference type="Gene3D" id="3.40.50.12780">
    <property type="entry name" value="N-terminal domain of ligase-like"/>
    <property type="match status" value="1"/>
</dbReference>
<evidence type="ECO:0000256" key="3">
    <source>
        <dbReference type="ARBA" id="ARBA00022553"/>
    </source>
</evidence>
<dbReference type="Pfam" id="PF00501">
    <property type="entry name" value="AMP-binding"/>
    <property type="match status" value="1"/>
</dbReference>
<dbReference type="InterPro" id="IPR036736">
    <property type="entry name" value="ACP-like_sf"/>
</dbReference>
<reference evidence="6" key="1">
    <citation type="journal article" date="2019" name="Int. J. Syst. Evol. Microbiol.">
        <title>The Global Catalogue of Microorganisms (GCM) 10K type strain sequencing project: providing services to taxonomists for standard genome sequencing and annotation.</title>
        <authorList>
            <consortium name="The Broad Institute Genomics Platform"/>
            <consortium name="The Broad Institute Genome Sequencing Center for Infectious Disease"/>
            <person name="Wu L."/>
            <person name="Ma J."/>
        </authorList>
    </citation>
    <scope>NUCLEOTIDE SEQUENCE [LARGE SCALE GENOMIC DNA]</scope>
    <source>
        <strain evidence="6">CGMCC 4.7455</strain>
    </source>
</reference>
<dbReference type="InterPro" id="IPR006162">
    <property type="entry name" value="Ppantetheine_attach_site"/>
</dbReference>
<sequence>MSARDVLSHLDDLGVTLSLTDDRLRYRGRGEELPPELLAEMKLHREDLIGLVGRREGLTWPPAPGGDTGPLTAAQRSLWATSYFAEDGTYNLCGALRLRGPLDEDAFVTALRDLHERHPSLRTVFPVADGEPRQLVLPAVEPPLTVTDATGLDACLAECARLADLPLPLDTAPPVLMRLFRLAPQDHVFFFVLHHVIADGTSFAPLLDDLARCYGSRVAGRRPTALADDVAVVDYARWEADRVAHADLAVSRRYWRETFDDASLSALPLPPPLDGVDAERGHAHRVVVPADTTAAVRRIAEQARTGVFTVVSTAIAVALSRHTGREDLVVGMPVSRRDRTGLERVVGLLLDMVPVRLDAGPAPFAELVRRTRSAVLGAVRHAPVPEDVAAARSAFNVIITDLGTTLPAPRFPGLAIEHVEVAQVGAKYGLNFLVRDEGEALALYLEADRQTVADADIEAVADTVLAVLAAAGADPNASVTTLATGAFGAAAPGAVAAPVRLPGADESLTGRLAATARTRPEAIAVTAPEGALTYTELWARIEATAEALRARGIGAGDVVAVSLPRGLDLVVAVIGVMASGGASVVLHESWPTARVSDILTDSGARLTITDDATVPGERAAPAELVNAPERTGLDHVPAHAAAYVIYTSGSTGRPKGVRVTHHNVLSLLDATVDGYGLGPDDVWTLFHACSFDVSMYEMFGCLVHGGRLVVVPRLTTWEPEEFAELCARERVTVLSQTPSALTVMLPALAARPDSTAHMRYVLFAGEALDRRLVERWYEEVGERTELVNMYGITETTVHASWRRLRPEDTRTAESDIGTPLPGTALHVLNDDGVPVAERCVGEIYVGGPQVSDGYLGRPRETALRFLPDPFSGVPGARMYRSGDLARRNGTTLAYLGRRDQQVQVNGFRVELAEIEAALSARPGVAAAGAAVATDDSGAHLVAVVVPEEGATPEPAELLTAVRSTLPRYMVPRTVVVADGLPLTNNGKLDRRAVVAAAAAGGSASRPASSAQGETAPSDRRATLLLDVFREVLMDPSLTTGTDFFESGGDSMRAIRVVSLAKDRGLGLTVRDVYAAPTVAALAPRAVAVGEDRPLRTPFSELPDGAVFPPDVVDAYPMTALQSGMLYHQEMAPDARVYHIMLSYRVRGVLDPVAFRAAAQAVTDGHPVLRTSFDLANKLGPVQRVHTGVDVPFTYEDLRGLDADGQERRIREVVARETAEDFDLSRPGPFRLVALATSATDYQLIFTHNHVILDGWSVNVFFEELHTRYLELLDAGTPGPQPSPRTTFGDYVALEQAALADEKHRAFWAERTAGPARLIAPERSGTPVMRQFHVDLSGCLDNLRAVAARLGVPVKALLCAAHLRVVSWLTGSDEVTTSMVFACRPEDSDADRVLGLFLNQLPLRVALGGLSWAELAVRFHEEEQEMMRHRWYPSAAIQASYGAEPLFDSGFNFTDYHNTRRMVGAGGLKLLDAQELESTHYAYSSAYTVDVRTHELRLLMEYDAAVLPQSTMALAAEVHRRALASIIEGAERSFLETPLPGIADLARLLASGPAADATGALARATAPTAPPVPVAAALPPVTAAEPKPDRTALEAGIHEIWTEVLGVTDIDAHTPFFDAGGDSLTAMQVVSRLRARHGDLSMRAFMAEPTIRGLADLLEGDTVPAAPATTPAVAKSAARYPLSRAQHQMWDVARQLSGVGLFAMAGALHAEGPLDIAVLERTFAELASRHEALRTRFEDTGVGPVQVVEPHVAISVDVEDHTADEHPARRCEQRMAAAAREALPLDHAPLLRVVVHRIGEDRHVVFVNVHHIVCDGRSLSVLLSEAARIYREIAADGAPAARPVPRGSGSLAKDRAAWLCTDEGARQREFWLDRLGAPFPALADGPGSRFAELNTQAPFVQRLRSAVTRTTLAADDVRTVRAAARRHGMTDFMLVLGAYATTLGAWSGQDDIRIATMLANRVEPGMDEVVGLVTNTVVLRMRLDDTDPVAVGRQAREVCVDALDNQELPFEEVLAALQDRSPGEGPVFEAVLVGQEEVGIVAPDDGLVFTPYTPGSDVLSARLVATESSFVLGLVPAGDALVFELRYKPATVPKGLAAELLEAITTAVRTTATALLETP</sequence>
<gene>
    <name evidence="5" type="ORF">ACFSJS_25170</name>
</gene>
<dbReference type="EMBL" id="JBHUFU010000021">
    <property type="protein sequence ID" value="MFD1832910.1"/>
    <property type="molecule type" value="Genomic_DNA"/>
</dbReference>
<dbReference type="InterPro" id="IPR025110">
    <property type="entry name" value="AMP-bd_C"/>
</dbReference>
<dbReference type="PROSITE" id="PS00012">
    <property type="entry name" value="PHOSPHOPANTETHEINE"/>
    <property type="match status" value="2"/>
</dbReference>
<dbReference type="InterPro" id="IPR042099">
    <property type="entry name" value="ANL_N_sf"/>
</dbReference>
<dbReference type="InterPro" id="IPR023213">
    <property type="entry name" value="CAT-like_dom_sf"/>
</dbReference>
<comment type="cofactor">
    <cofactor evidence="1">
        <name>pantetheine 4'-phosphate</name>
        <dbReference type="ChEBI" id="CHEBI:47942"/>
    </cofactor>
</comment>
<keyword evidence="3" id="KW-0597">Phosphoprotein</keyword>
<dbReference type="Gene3D" id="1.10.1200.10">
    <property type="entry name" value="ACP-like"/>
    <property type="match status" value="2"/>
</dbReference>
<dbReference type="PROSITE" id="PS50075">
    <property type="entry name" value="CARRIER"/>
    <property type="match status" value="2"/>
</dbReference>
<dbReference type="InterPro" id="IPR000873">
    <property type="entry name" value="AMP-dep_synth/lig_dom"/>
</dbReference>
<dbReference type="SMART" id="SM00823">
    <property type="entry name" value="PKS_PP"/>
    <property type="match status" value="2"/>
</dbReference>
<proteinExistence type="predicted"/>
<dbReference type="Gene3D" id="1.10.10.1830">
    <property type="entry name" value="Non-ribosomal peptide synthase, adenylation domain"/>
    <property type="match status" value="1"/>
</dbReference>
<dbReference type="PANTHER" id="PTHR45527:SF1">
    <property type="entry name" value="FATTY ACID SYNTHASE"/>
    <property type="match status" value="1"/>
</dbReference>
<dbReference type="InterPro" id="IPR001242">
    <property type="entry name" value="Condensation_dom"/>
</dbReference>
<dbReference type="InterPro" id="IPR020845">
    <property type="entry name" value="AMP-binding_CS"/>
</dbReference>
<accession>A0ABW4PS12</accession>
<feature type="domain" description="Carrier" evidence="4">
    <location>
        <begin position="1587"/>
        <end position="1661"/>
    </location>
</feature>
<dbReference type="InterPro" id="IPR045851">
    <property type="entry name" value="AMP-bd_C_sf"/>
</dbReference>
<dbReference type="Gene3D" id="3.30.300.30">
    <property type="match status" value="1"/>
</dbReference>
<feature type="domain" description="Carrier" evidence="4">
    <location>
        <begin position="1015"/>
        <end position="1089"/>
    </location>
</feature>
<evidence type="ECO:0000313" key="5">
    <source>
        <dbReference type="EMBL" id="MFD1832910.1"/>
    </source>
</evidence>
<organism evidence="5 6">
    <name type="scientific">Streptomyces desertarenae</name>
    <dbReference type="NCBI Taxonomy" id="2666184"/>
    <lineage>
        <taxon>Bacteria</taxon>
        <taxon>Bacillati</taxon>
        <taxon>Actinomycetota</taxon>
        <taxon>Actinomycetes</taxon>
        <taxon>Kitasatosporales</taxon>
        <taxon>Streptomycetaceae</taxon>
        <taxon>Streptomyces</taxon>
    </lineage>
</organism>
<dbReference type="InterPro" id="IPR010071">
    <property type="entry name" value="AA_adenyl_dom"/>
</dbReference>
<name>A0ABW4PS12_9ACTN</name>
<dbReference type="SUPFAM" id="SSF56801">
    <property type="entry name" value="Acetyl-CoA synthetase-like"/>
    <property type="match status" value="1"/>
</dbReference>
<dbReference type="NCBIfam" id="TIGR01733">
    <property type="entry name" value="AA-adenyl-dom"/>
    <property type="match status" value="1"/>
</dbReference>
<dbReference type="InterPro" id="IPR020806">
    <property type="entry name" value="PKS_PP-bd"/>
</dbReference>
<dbReference type="Pfam" id="PF13193">
    <property type="entry name" value="AMP-binding_C"/>
    <property type="match status" value="1"/>
</dbReference>
<comment type="caution">
    <text evidence="5">The sequence shown here is derived from an EMBL/GenBank/DDBJ whole genome shotgun (WGS) entry which is preliminary data.</text>
</comment>
<evidence type="ECO:0000259" key="4">
    <source>
        <dbReference type="PROSITE" id="PS50075"/>
    </source>
</evidence>
<protein>
    <submittedName>
        <fullName evidence="5">Amino acid adenylation domain-containing protein</fullName>
    </submittedName>
</protein>
<dbReference type="Pfam" id="PF18563">
    <property type="entry name" value="TubC_N"/>
    <property type="match status" value="1"/>
</dbReference>
<dbReference type="InterPro" id="IPR009081">
    <property type="entry name" value="PP-bd_ACP"/>
</dbReference>
<dbReference type="Proteomes" id="UP001597365">
    <property type="component" value="Unassembled WGS sequence"/>
</dbReference>
<dbReference type="InterPro" id="IPR044894">
    <property type="entry name" value="TubC_N_sf"/>
</dbReference>
<dbReference type="Pfam" id="PF00668">
    <property type="entry name" value="Condensation"/>
    <property type="match status" value="3"/>
</dbReference>